<dbReference type="Gene3D" id="3.30.2090.10">
    <property type="entry name" value="Multidrug efflux transporter AcrB TolC docking domain, DN and DC subdomains"/>
    <property type="match status" value="2"/>
</dbReference>
<dbReference type="EMBL" id="CP133548">
    <property type="protein sequence ID" value="WMS86977.1"/>
    <property type="molecule type" value="Genomic_DNA"/>
</dbReference>
<dbReference type="PROSITE" id="PS50156">
    <property type="entry name" value="SSD"/>
    <property type="match status" value="1"/>
</dbReference>
<feature type="transmembrane region" description="Helical" evidence="1">
    <location>
        <begin position="519"/>
        <end position="537"/>
    </location>
</feature>
<feature type="transmembrane region" description="Helical" evidence="1">
    <location>
        <begin position="330"/>
        <end position="349"/>
    </location>
</feature>
<evidence type="ECO:0000313" key="3">
    <source>
        <dbReference type="EMBL" id="WMS86977.1"/>
    </source>
</evidence>
<gene>
    <name evidence="3" type="ORF">Q9312_17320</name>
</gene>
<dbReference type="SUPFAM" id="SSF82866">
    <property type="entry name" value="Multidrug efflux transporter AcrB transmembrane domain"/>
    <property type="match status" value="2"/>
</dbReference>
<dbReference type="GO" id="GO:0005886">
    <property type="term" value="C:plasma membrane"/>
    <property type="evidence" value="ECO:0007669"/>
    <property type="project" value="TreeGrafter"/>
</dbReference>
<feature type="transmembrane region" description="Helical" evidence="1">
    <location>
        <begin position="862"/>
        <end position="880"/>
    </location>
</feature>
<dbReference type="InterPro" id="IPR001036">
    <property type="entry name" value="Acrflvin-R"/>
</dbReference>
<dbReference type="SUPFAM" id="SSF82714">
    <property type="entry name" value="Multidrug efflux transporter AcrB TolC docking domain, DN and DC subdomains"/>
    <property type="match status" value="2"/>
</dbReference>
<feature type="transmembrane region" description="Helical" evidence="1">
    <location>
        <begin position="886"/>
        <end position="913"/>
    </location>
</feature>
<reference evidence="3 4" key="1">
    <citation type="submission" date="2023-08" db="EMBL/GenBank/DDBJ databases">
        <title>Pleionea litopenaei sp. nov., isolated from stomach of juvenile Litopenaeus vannamei.</title>
        <authorList>
            <person name="Rho A.M."/>
            <person name="Hwang C.Y."/>
        </authorList>
    </citation>
    <scope>NUCLEOTIDE SEQUENCE [LARGE SCALE GENOMIC DNA]</scope>
    <source>
        <strain evidence="3 4">HL-JVS1</strain>
    </source>
</reference>
<feature type="transmembrane region" description="Helical" evidence="1">
    <location>
        <begin position="382"/>
        <end position="407"/>
    </location>
</feature>
<dbReference type="RefSeq" id="WP_309202113.1">
    <property type="nucleotide sequence ID" value="NZ_CP133548.1"/>
</dbReference>
<dbReference type="InterPro" id="IPR000731">
    <property type="entry name" value="SSD"/>
</dbReference>
<dbReference type="Gene3D" id="3.30.70.1440">
    <property type="entry name" value="Multidrug efflux transporter AcrB pore domain"/>
    <property type="match status" value="1"/>
</dbReference>
<dbReference type="GO" id="GO:0042910">
    <property type="term" value="F:xenobiotic transmembrane transporter activity"/>
    <property type="evidence" value="ECO:0007669"/>
    <property type="project" value="TreeGrafter"/>
</dbReference>
<keyword evidence="1" id="KW-1133">Transmembrane helix</keyword>
<name>A0AA51X669_9GAMM</name>
<feature type="transmembrane region" description="Helical" evidence="1">
    <location>
        <begin position="454"/>
        <end position="484"/>
    </location>
</feature>
<dbReference type="Gene3D" id="1.20.1640.10">
    <property type="entry name" value="Multidrug efflux transporter AcrB transmembrane domain"/>
    <property type="match status" value="2"/>
</dbReference>
<feature type="transmembrane region" description="Helical" evidence="1">
    <location>
        <begin position="973"/>
        <end position="996"/>
    </location>
</feature>
<dbReference type="PANTHER" id="PTHR32063:SF73">
    <property type="entry name" value="RND SUPERFAMILY EFFLUX PUMP PERMEASE COMPONENT 1"/>
    <property type="match status" value="1"/>
</dbReference>
<feature type="transmembrane region" description="Helical" evidence="1">
    <location>
        <begin position="428"/>
        <end position="448"/>
    </location>
</feature>
<sequence length="1023" mass="114260">MKLTDIALKRPVTTMMFFLCFVVTGLLSSRLLPLEYFPSINFPGIIIQIPYPNSSAVEIEESITRPVEEVLSTMSSVKNLYSTTTDNNAQIFMQFDWSQNARIKGVEAREKIDAIRNQLPSDVQRIYVLNPGTGDMPVLQLRISSERDLSNAYDLLDRKLKRPIERIDGVSKVELYGVDKRQIRIQLDANRITAHNIDLAVLNQRLQQENFTISAGEITDANSRFRVNPRGEFTSIDDFKNIIVNSKGLRLADIANITMQQPEPREGRHLDRSYAIGMNVMRQSSANMVEVASKVLEAINQAENDPAFQGITLYVMNNQADGVTQSLRDISLSGLIGFVLSILVLYFFLRDFTSTLIVALAVPFALTITLAFMFFLNVSLNILSMMGLMLAIGMLVDNAVVVTESIFRYQQQFPDDHLKAIKHGVKEVGTAVFAGTVTTAIVFLPNIIGAKVDITVFLGHVAITIVIALAASLFIALTIIPLMLAKFKIKSRQQSSDMINRLTDRYEKFLNWSLDHPKWSAFFAVIIVVSVAIPFLFTTKDNYVDDNKRQLFLPYHIDSQYTIDRVEKSVDKIEAFLYENKEYLNIDSVYSFYTNDRAESTLLLTEGDEVTRSVTEIRKFIEDNLPEIAIGKPSFDRKRGQEEAVKIYVSGDSTEVLRSLSSEVARVLSRVDGIVEARSEATSKDRELQIIVDRIKAQSVGLDPSRVANLVAIAMRGQPMRTFRGKDNEVEVVLEFGDQNSRSIDDLNVLQLPLPDGSSIPLSSVASFKVEQASNTIQRRNRRTSIGVVAALDDDMTMDKAREEIKTIMKTVSLPNGYQWSLGRAFDREAETDNIMFANMGLALLLIFVVMAALFESILFPLAVISSILYAVVGVFWFFLMTGTQFSFMAFIGILVLMGVVVNNGIVLVDHINHLRREGFSRREAIVQGGRDRLRPILMTVATTILGLIPLSVGDTTIGGDANSPSYFPMARAVVGGLAFSTIVSLLILPTIYIGLDNLRDGATRMWLRAKGRASRGLIIKRT</sequence>
<feature type="transmembrane region" description="Helical" evidence="1">
    <location>
        <begin position="356"/>
        <end position="376"/>
    </location>
</feature>
<keyword evidence="1" id="KW-0472">Membrane</keyword>
<keyword evidence="1" id="KW-0812">Transmembrane</keyword>
<protein>
    <submittedName>
        <fullName evidence="3">Efflux RND transporter permease subunit</fullName>
    </submittedName>
</protein>
<evidence type="ECO:0000259" key="2">
    <source>
        <dbReference type="PROSITE" id="PS50156"/>
    </source>
</evidence>
<feature type="transmembrane region" description="Helical" evidence="1">
    <location>
        <begin position="835"/>
        <end position="855"/>
    </location>
</feature>
<keyword evidence="4" id="KW-1185">Reference proteome</keyword>
<feature type="transmembrane region" description="Helical" evidence="1">
    <location>
        <begin position="934"/>
        <end position="953"/>
    </location>
</feature>
<evidence type="ECO:0000313" key="4">
    <source>
        <dbReference type="Proteomes" id="UP001239782"/>
    </source>
</evidence>
<organism evidence="3 4">
    <name type="scientific">Pleionea litopenaei</name>
    <dbReference type="NCBI Taxonomy" id="3070815"/>
    <lineage>
        <taxon>Bacteria</taxon>
        <taxon>Pseudomonadati</taxon>
        <taxon>Pseudomonadota</taxon>
        <taxon>Gammaproteobacteria</taxon>
        <taxon>Oceanospirillales</taxon>
        <taxon>Pleioneaceae</taxon>
        <taxon>Pleionea</taxon>
    </lineage>
</organism>
<dbReference type="PRINTS" id="PR00702">
    <property type="entry name" value="ACRIFLAVINRP"/>
</dbReference>
<feature type="domain" description="SSD" evidence="2">
    <location>
        <begin position="332"/>
        <end position="482"/>
    </location>
</feature>
<dbReference type="InterPro" id="IPR027463">
    <property type="entry name" value="AcrB_DN_DC_subdom"/>
</dbReference>
<dbReference type="AlphaFoldDB" id="A0AA51X669"/>
<dbReference type="Gene3D" id="3.30.70.1430">
    <property type="entry name" value="Multidrug efflux transporter AcrB pore domain"/>
    <property type="match status" value="2"/>
</dbReference>
<dbReference type="PANTHER" id="PTHR32063">
    <property type="match status" value="1"/>
</dbReference>
<dbReference type="SUPFAM" id="SSF82693">
    <property type="entry name" value="Multidrug efflux transporter AcrB pore domain, PN1, PN2, PC1 and PC2 subdomains"/>
    <property type="match status" value="2"/>
</dbReference>
<dbReference type="Gene3D" id="3.30.70.1320">
    <property type="entry name" value="Multidrug efflux transporter AcrB pore domain like"/>
    <property type="match status" value="1"/>
</dbReference>
<proteinExistence type="predicted"/>
<evidence type="ECO:0000256" key="1">
    <source>
        <dbReference type="SAM" id="Phobius"/>
    </source>
</evidence>
<dbReference type="Pfam" id="PF00873">
    <property type="entry name" value="ACR_tran"/>
    <property type="match status" value="1"/>
</dbReference>
<dbReference type="KEGG" id="plei:Q9312_17320"/>
<dbReference type="Proteomes" id="UP001239782">
    <property type="component" value="Chromosome"/>
</dbReference>
<accession>A0AA51X669</accession>